<dbReference type="Gene3D" id="3.40.50.620">
    <property type="entry name" value="HUPs"/>
    <property type="match status" value="2"/>
</dbReference>
<keyword evidence="6 10" id="KW-0648">Protein biosynthesis</keyword>
<evidence type="ECO:0000259" key="13">
    <source>
        <dbReference type="Pfam" id="PF08264"/>
    </source>
</evidence>
<dbReference type="PROSITE" id="PS00178">
    <property type="entry name" value="AA_TRNA_LIGASE_I"/>
    <property type="match status" value="1"/>
</dbReference>
<dbReference type="SUPFAM" id="SSF52374">
    <property type="entry name" value="Nucleotidylyl transferase"/>
    <property type="match status" value="1"/>
</dbReference>
<dbReference type="Pfam" id="PF10458">
    <property type="entry name" value="Val_tRNA-synt_C"/>
    <property type="match status" value="1"/>
</dbReference>
<dbReference type="CDD" id="cd07962">
    <property type="entry name" value="Anticodon_Ia_Val"/>
    <property type="match status" value="1"/>
</dbReference>
<dbReference type="InterPro" id="IPR014729">
    <property type="entry name" value="Rossmann-like_a/b/a_fold"/>
</dbReference>
<reference evidence="15 16" key="1">
    <citation type="submission" date="2024-06" db="EMBL/GenBank/DDBJ databases">
        <authorList>
            <person name="Kraege A."/>
            <person name="Thomma B."/>
        </authorList>
    </citation>
    <scope>NUCLEOTIDE SEQUENCE [LARGE SCALE GENOMIC DNA]</scope>
</reference>
<evidence type="ECO:0000256" key="2">
    <source>
        <dbReference type="ARBA" id="ARBA00013169"/>
    </source>
</evidence>
<evidence type="ECO:0000256" key="7">
    <source>
        <dbReference type="ARBA" id="ARBA00023146"/>
    </source>
</evidence>
<evidence type="ECO:0000313" key="16">
    <source>
        <dbReference type="Proteomes" id="UP001497392"/>
    </source>
</evidence>
<dbReference type="InterPro" id="IPR033705">
    <property type="entry name" value="Anticodon_Ia_Val"/>
</dbReference>
<evidence type="ECO:0000256" key="3">
    <source>
        <dbReference type="ARBA" id="ARBA00022598"/>
    </source>
</evidence>
<evidence type="ECO:0000259" key="12">
    <source>
        <dbReference type="Pfam" id="PF00133"/>
    </source>
</evidence>
<dbReference type="InterPro" id="IPR002300">
    <property type="entry name" value="aa-tRNA-synth_Ia"/>
</dbReference>
<dbReference type="InterPro" id="IPR009080">
    <property type="entry name" value="tRNAsynth_Ia_anticodon-bd"/>
</dbReference>
<organism evidence="15 16">
    <name type="scientific">Coccomyxa viridis</name>
    <dbReference type="NCBI Taxonomy" id="1274662"/>
    <lineage>
        <taxon>Eukaryota</taxon>
        <taxon>Viridiplantae</taxon>
        <taxon>Chlorophyta</taxon>
        <taxon>core chlorophytes</taxon>
        <taxon>Trebouxiophyceae</taxon>
        <taxon>Trebouxiophyceae incertae sedis</taxon>
        <taxon>Coccomyxaceae</taxon>
        <taxon>Coccomyxa</taxon>
    </lineage>
</organism>
<protein>
    <recommendedName>
        <fullName evidence="2">valine--tRNA ligase</fullName>
        <ecNumber evidence="2">6.1.1.9</ecNumber>
    </recommendedName>
    <alternativeName>
        <fullName evidence="8">Valyl-tRNA synthetase</fullName>
    </alternativeName>
</protein>
<dbReference type="EMBL" id="CAXHTA020000009">
    <property type="protein sequence ID" value="CAL5223969.1"/>
    <property type="molecule type" value="Genomic_DNA"/>
</dbReference>
<dbReference type="HAMAP" id="MF_02004">
    <property type="entry name" value="Val_tRNA_synth_type1"/>
    <property type="match status" value="1"/>
</dbReference>
<dbReference type="InterPro" id="IPR013155">
    <property type="entry name" value="M/V/L/I-tRNA-synth_anticd-bd"/>
</dbReference>
<evidence type="ECO:0000256" key="9">
    <source>
        <dbReference type="ARBA" id="ARBA00047552"/>
    </source>
</evidence>
<evidence type="ECO:0000256" key="10">
    <source>
        <dbReference type="RuleBase" id="RU363035"/>
    </source>
</evidence>
<comment type="caution">
    <text evidence="15">The sequence shown here is derived from an EMBL/GenBank/DDBJ whole genome shotgun (WGS) entry which is preliminary data.</text>
</comment>
<evidence type="ECO:0000259" key="14">
    <source>
        <dbReference type="Pfam" id="PF10458"/>
    </source>
</evidence>
<dbReference type="SUPFAM" id="SSF47323">
    <property type="entry name" value="Anticodon-binding domain of a subclass of class I aminoacyl-tRNA synthetases"/>
    <property type="match status" value="1"/>
</dbReference>
<dbReference type="Proteomes" id="UP001497392">
    <property type="component" value="Unassembled WGS sequence"/>
</dbReference>
<dbReference type="Gene3D" id="1.10.730.10">
    <property type="entry name" value="Isoleucyl-tRNA Synthetase, Domain 1"/>
    <property type="match status" value="1"/>
</dbReference>
<keyword evidence="4 10" id="KW-0547">Nucleotide-binding</keyword>
<keyword evidence="11" id="KW-0175">Coiled coil</keyword>
<dbReference type="InterPro" id="IPR037118">
    <property type="entry name" value="Val-tRNA_synth_C_sf"/>
</dbReference>
<dbReference type="SUPFAM" id="SSF46589">
    <property type="entry name" value="tRNA-binding arm"/>
    <property type="match status" value="1"/>
</dbReference>
<comment type="catalytic activity">
    <reaction evidence="9">
        <text>tRNA(Val) + L-valine + ATP = L-valyl-tRNA(Val) + AMP + diphosphate</text>
        <dbReference type="Rhea" id="RHEA:10704"/>
        <dbReference type="Rhea" id="RHEA-COMP:9672"/>
        <dbReference type="Rhea" id="RHEA-COMP:9708"/>
        <dbReference type="ChEBI" id="CHEBI:30616"/>
        <dbReference type="ChEBI" id="CHEBI:33019"/>
        <dbReference type="ChEBI" id="CHEBI:57762"/>
        <dbReference type="ChEBI" id="CHEBI:78442"/>
        <dbReference type="ChEBI" id="CHEBI:78537"/>
        <dbReference type="ChEBI" id="CHEBI:456215"/>
        <dbReference type="EC" id="6.1.1.9"/>
    </reaction>
</comment>
<evidence type="ECO:0000256" key="11">
    <source>
        <dbReference type="SAM" id="Coils"/>
    </source>
</evidence>
<evidence type="ECO:0000256" key="5">
    <source>
        <dbReference type="ARBA" id="ARBA00022840"/>
    </source>
</evidence>
<feature type="domain" description="Aminoacyl-tRNA synthetase class Ia" evidence="12">
    <location>
        <begin position="42"/>
        <end position="613"/>
    </location>
</feature>
<feature type="domain" description="Methionyl/Valyl/Leucyl/Isoleucyl-tRNA synthetase anticodon-binding" evidence="13">
    <location>
        <begin position="667"/>
        <end position="810"/>
    </location>
</feature>
<name>A0ABP1FYA1_9CHLO</name>
<dbReference type="EC" id="6.1.1.9" evidence="2"/>
<keyword evidence="5 10" id="KW-0067">ATP-binding</keyword>
<evidence type="ECO:0000256" key="6">
    <source>
        <dbReference type="ARBA" id="ARBA00022917"/>
    </source>
</evidence>
<sequence>MAPHKRHLPAVTVACLGNGTGFARQAEELPKNFSFIEEESRIYEQWEASGSFQPSSTATGDPFVISMPPPNVTGRLHMGHAMFVTLQDIMARYNRMRGRPTLWLPGTDHAGIATQMVVEKMLKAEGKSRLEMGRQAFEERVWQWKGEYGGFITQQMRQMGASCDWSRERFTLDSQLSEAVKEAFLRLHQKGLIYRGTFMVNWSPNLQTAVSDIEVDYTEDPGTLYFFRYPVVGSDDHLPVATTRPETILGDTAVAVHPEDDRYAHLVGEECEVPMSGGRRIPIIADRYVDREFGTGALKITPGHDPNDYDIGKRCGLEIINIMNNDATLNAAAGAYEGLDRFKARKQLWADMQEAGLVIKEEPYTMRVPRSQRGGEVIEPLVREQWFVRMQPLAEPALKAVADGSIKILPERFVRTYNMWLENIRDWCISRQLWWGHRIPVWYVFPDEAAASASEDGRSSEYVVARSEEDALQQAQSRLPVCRHGQGAALRQETDVLDTWFSSGLWPFSTLGWPDEASQDLQRFYPTSVMETGHDILFFWVARMIMMGIEFTGKAPFSTVFLHGLVRDGQGRKMSKSIGNVVDPVEVISQYGTDALRFTLATGTTAGQDLNLSLERVLGNRNLTNKLWNAGKFLQMQLAACSDSELAELAAAEFSTSQSLAELPLVERWILSALHQVLDRVTAAHEKLEFGESGRAFYDFFWAQYADWYIESAKTRLYSSDAAVSQTTRKVLVYCFRTLLTIAHPLMPFVTERLWTTLPAQQQQLLIASQWPSHNSAVDDKALAQYQALQEVVSSVRNARAEYGVELGRKIPAQLLIADAELSSALQAEMPVLCSLAKLDEAQVSVSSSMDASSSSGESIALVVRDGLEVRLPMAGLFDVDKEVARLNKQREKLEKDLAGVLGRINNKKFMDKAPPKVVAETMQQKVDAEQKVSAILEKIEQMSGMAKL</sequence>
<comment type="similarity">
    <text evidence="1 10">Belongs to the class-I aminoacyl-tRNA synthetase family.</text>
</comment>
<dbReference type="Pfam" id="PF00133">
    <property type="entry name" value="tRNA-synt_1"/>
    <property type="match status" value="1"/>
</dbReference>
<dbReference type="Pfam" id="PF08264">
    <property type="entry name" value="Anticodon_1"/>
    <property type="match status" value="1"/>
</dbReference>
<gene>
    <name evidence="15" type="primary">g6577</name>
    <name evidence="15" type="ORF">VP750_LOCUS5628</name>
</gene>
<dbReference type="NCBIfam" id="TIGR00422">
    <property type="entry name" value="valS"/>
    <property type="match status" value="1"/>
</dbReference>
<dbReference type="PANTHER" id="PTHR11946:SF93">
    <property type="entry name" value="VALINE--TRNA LIGASE, CHLOROPLASTIC_MITOCHONDRIAL 2"/>
    <property type="match status" value="1"/>
</dbReference>
<proteinExistence type="inferred from homology"/>
<dbReference type="InterPro" id="IPR010978">
    <property type="entry name" value="tRNA-bd_arm"/>
</dbReference>
<dbReference type="InterPro" id="IPR019499">
    <property type="entry name" value="Val-tRNA_synth_tRNA-bd"/>
</dbReference>
<dbReference type="PRINTS" id="PR00986">
    <property type="entry name" value="TRNASYNTHVAL"/>
</dbReference>
<dbReference type="InterPro" id="IPR009008">
    <property type="entry name" value="Val/Leu/Ile-tRNA-synth_edit"/>
</dbReference>
<evidence type="ECO:0000256" key="8">
    <source>
        <dbReference type="ARBA" id="ARBA00029936"/>
    </source>
</evidence>
<dbReference type="CDD" id="cd00817">
    <property type="entry name" value="ValRS_core"/>
    <property type="match status" value="1"/>
</dbReference>
<feature type="domain" description="Valyl-tRNA synthetase tRNA-binding arm" evidence="14">
    <location>
        <begin position="879"/>
        <end position="943"/>
    </location>
</feature>
<dbReference type="Gene3D" id="3.90.740.10">
    <property type="entry name" value="Valyl/Leucyl/Isoleucyl-tRNA synthetase, editing domain"/>
    <property type="match status" value="1"/>
</dbReference>
<keyword evidence="7 10" id="KW-0030">Aminoacyl-tRNA synthetase</keyword>
<keyword evidence="3 10" id="KW-0436">Ligase</keyword>
<feature type="coiled-coil region" evidence="11">
    <location>
        <begin position="877"/>
        <end position="904"/>
    </location>
</feature>
<dbReference type="PANTHER" id="PTHR11946">
    <property type="entry name" value="VALYL-TRNA SYNTHETASES"/>
    <property type="match status" value="1"/>
</dbReference>
<dbReference type="NCBIfam" id="NF004349">
    <property type="entry name" value="PRK05729.1"/>
    <property type="match status" value="1"/>
</dbReference>
<evidence type="ECO:0000256" key="1">
    <source>
        <dbReference type="ARBA" id="ARBA00005594"/>
    </source>
</evidence>
<dbReference type="InterPro" id="IPR002303">
    <property type="entry name" value="Valyl-tRNA_ligase"/>
</dbReference>
<dbReference type="InterPro" id="IPR001412">
    <property type="entry name" value="aa-tRNA-synth_I_CS"/>
</dbReference>
<evidence type="ECO:0000313" key="15">
    <source>
        <dbReference type="EMBL" id="CAL5223969.1"/>
    </source>
</evidence>
<dbReference type="Gene3D" id="1.10.287.380">
    <property type="entry name" value="Valyl-tRNA synthetase, C-terminal domain"/>
    <property type="match status" value="1"/>
</dbReference>
<dbReference type="SUPFAM" id="SSF50677">
    <property type="entry name" value="ValRS/IleRS/LeuRS editing domain"/>
    <property type="match status" value="1"/>
</dbReference>
<accession>A0ABP1FYA1</accession>
<evidence type="ECO:0000256" key="4">
    <source>
        <dbReference type="ARBA" id="ARBA00022741"/>
    </source>
</evidence>
<keyword evidence="16" id="KW-1185">Reference proteome</keyword>